<gene>
    <name evidence="3" type="ORF">DFJ67_0644</name>
</gene>
<evidence type="ECO:0000313" key="4">
    <source>
        <dbReference type="Proteomes" id="UP000256913"/>
    </source>
</evidence>
<dbReference type="Proteomes" id="UP000256913">
    <property type="component" value="Unassembled WGS sequence"/>
</dbReference>
<protein>
    <submittedName>
        <fullName evidence="3">Acetyl esterase/lipase</fullName>
    </submittedName>
</protein>
<comment type="caution">
    <text evidence="3">The sequence shown here is derived from an EMBL/GenBank/DDBJ whole genome shotgun (WGS) entry which is preliminary data.</text>
</comment>
<dbReference type="AlphaFoldDB" id="A0A3D9ZFT2"/>
<dbReference type="Gene3D" id="3.40.50.1820">
    <property type="entry name" value="alpha/beta hydrolase"/>
    <property type="match status" value="1"/>
</dbReference>
<keyword evidence="1" id="KW-0378">Hydrolase</keyword>
<accession>A0A3D9ZFT2</accession>
<dbReference type="InterPro" id="IPR029058">
    <property type="entry name" value="AB_hydrolase_fold"/>
</dbReference>
<dbReference type="EMBL" id="QUMQ01000001">
    <property type="protein sequence ID" value="REF94703.1"/>
    <property type="molecule type" value="Genomic_DNA"/>
</dbReference>
<sequence length="313" mass="33157">MTFHPNLDPELAAFLSALDAPFEELSSRSYAELSAAREPWLVEPAAMSDPRVTHSDSLARSVPVRVFRPVGVSGPLPGLLWIHGGGLLVGSARSDAAPVGYTAAAPCVTVSVDYRLAPEDPYPAQVDDCYAALSWFFDNAAALGVDPARIAIGGGSAGGGLAAATALRWRDAGGPSLAFQMLVAPMLDDRGRTASSSAFDDPRLGWTASSNRYAWRALLGDAAGGPDVSEYAAPARATDLAGLPPTYLCVGELEVFRDECVDYAARLMRAGVPTELHVFPGAFHGWEFFPSAAISLRSVEERTSSLRRALYRS</sequence>
<name>A0A3D9ZFT2_9ACTN</name>
<organism evidence="3 4">
    <name type="scientific">Asanoa ferruginea</name>
    <dbReference type="NCBI Taxonomy" id="53367"/>
    <lineage>
        <taxon>Bacteria</taxon>
        <taxon>Bacillati</taxon>
        <taxon>Actinomycetota</taxon>
        <taxon>Actinomycetes</taxon>
        <taxon>Micromonosporales</taxon>
        <taxon>Micromonosporaceae</taxon>
        <taxon>Asanoa</taxon>
    </lineage>
</organism>
<dbReference type="SUPFAM" id="SSF53474">
    <property type="entry name" value="alpha/beta-Hydrolases"/>
    <property type="match status" value="1"/>
</dbReference>
<evidence type="ECO:0000313" key="3">
    <source>
        <dbReference type="EMBL" id="REF94703.1"/>
    </source>
</evidence>
<keyword evidence="4" id="KW-1185">Reference proteome</keyword>
<dbReference type="PANTHER" id="PTHR48081:SF8">
    <property type="entry name" value="ALPHA_BETA HYDROLASE FOLD-3 DOMAIN-CONTAINING PROTEIN-RELATED"/>
    <property type="match status" value="1"/>
</dbReference>
<feature type="domain" description="Alpha/beta hydrolase fold-3" evidence="2">
    <location>
        <begin position="79"/>
        <end position="286"/>
    </location>
</feature>
<evidence type="ECO:0000256" key="1">
    <source>
        <dbReference type="ARBA" id="ARBA00022801"/>
    </source>
</evidence>
<proteinExistence type="predicted"/>
<dbReference type="Pfam" id="PF07859">
    <property type="entry name" value="Abhydrolase_3"/>
    <property type="match status" value="1"/>
</dbReference>
<dbReference type="GO" id="GO:0016787">
    <property type="term" value="F:hydrolase activity"/>
    <property type="evidence" value="ECO:0007669"/>
    <property type="project" value="UniProtKB-KW"/>
</dbReference>
<reference evidence="3 4" key="1">
    <citation type="submission" date="2018-08" db="EMBL/GenBank/DDBJ databases">
        <title>Sequencing the genomes of 1000 actinobacteria strains.</title>
        <authorList>
            <person name="Klenk H.-P."/>
        </authorList>
    </citation>
    <scope>NUCLEOTIDE SEQUENCE [LARGE SCALE GENOMIC DNA]</scope>
    <source>
        <strain evidence="3 4">DSM 44099</strain>
    </source>
</reference>
<dbReference type="OrthoDB" id="3181909at2"/>
<dbReference type="InterPro" id="IPR050300">
    <property type="entry name" value="GDXG_lipolytic_enzyme"/>
</dbReference>
<evidence type="ECO:0000259" key="2">
    <source>
        <dbReference type="Pfam" id="PF07859"/>
    </source>
</evidence>
<dbReference type="InterPro" id="IPR013094">
    <property type="entry name" value="AB_hydrolase_3"/>
</dbReference>
<dbReference type="PANTHER" id="PTHR48081">
    <property type="entry name" value="AB HYDROLASE SUPERFAMILY PROTEIN C4A8.06C"/>
    <property type="match status" value="1"/>
</dbReference>